<keyword evidence="8" id="KW-1015">Disulfide bond</keyword>
<protein>
    <recommendedName>
        <fullName evidence="1">tRNA-uridine 2-sulfurtransferase</fullName>
        <ecNumber evidence="1">2.8.1.13</ecNumber>
    </recommendedName>
</protein>
<evidence type="ECO:0000256" key="4">
    <source>
        <dbReference type="ARBA" id="ARBA00022694"/>
    </source>
</evidence>
<evidence type="ECO:0000256" key="7">
    <source>
        <dbReference type="ARBA" id="ARBA00022884"/>
    </source>
</evidence>
<dbReference type="Gene3D" id="3.40.50.620">
    <property type="entry name" value="HUPs"/>
    <property type="match status" value="1"/>
</dbReference>
<keyword evidence="3" id="KW-0808">Transferase</keyword>
<feature type="domain" description="tRNA-specific 2-thiouridylase MnmA-like central" evidence="11">
    <location>
        <begin position="194"/>
        <end position="256"/>
    </location>
</feature>
<dbReference type="RefSeq" id="WP_283400333.1">
    <property type="nucleotide sequence ID" value="NZ_FXUB01000002.1"/>
</dbReference>
<keyword evidence="2" id="KW-0820">tRNA-binding</keyword>
<dbReference type="CDD" id="cd01998">
    <property type="entry name" value="MnmA_TRMU-like"/>
    <property type="match status" value="1"/>
</dbReference>
<accession>A0ABY1NIL2</accession>
<dbReference type="Gene3D" id="2.30.30.280">
    <property type="entry name" value="Adenine nucleotide alpha hydrolases-like domains"/>
    <property type="match status" value="1"/>
</dbReference>
<evidence type="ECO:0000259" key="11">
    <source>
        <dbReference type="Pfam" id="PF20259"/>
    </source>
</evidence>
<evidence type="ECO:0000256" key="8">
    <source>
        <dbReference type="ARBA" id="ARBA00023157"/>
    </source>
</evidence>
<evidence type="ECO:0000256" key="5">
    <source>
        <dbReference type="ARBA" id="ARBA00022741"/>
    </source>
</evidence>
<evidence type="ECO:0000313" key="13">
    <source>
        <dbReference type="Proteomes" id="UP001157911"/>
    </source>
</evidence>
<sequence>MKEKVIVGFSGGIDSFFASLILKEQGFNVLPVYFKLFPDADVDKVRKKASLLNLSLTVLDLSKEFREVVIERFIDYYKKGLTPNPCVLCNREIKIKYLELIRKEVKASYIATGHYAKIEYFSQWNRKLIKRGKDRKKEQSYFLSMVRSEDLKYLLLPLGDFKKEEVSQLIKDLGYEWEEKESQDVCFIKSDYREFLKRFIPPLPGKFVLQSGEVLGSYEYPYSYTVGQRKGLNIPYKYPLYVIKVLPYQRKIVVGKKEMLYKEEVFVKDVEWHLLPDLVPNQEEISVQIRYRAKPVNIGKIEYLKNGIYCVKLRPKVEAPAPGQVCAFYYNNLLMGGGEIIEPQGVGR</sequence>
<comment type="caution">
    <text evidence="12">The sequence shown here is derived from an EMBL/GenBank/DDBJ whole genome shotgun (WGS) entry which is preliminary data.</text>
</comment>
<dbReference type="PANTHER" id="PTHR11933:SF5">
    <property type="entry name" value="MITOCHONDRIAL TRNA-SPECIFIC 2-THIOURIDYLASE 1"/>
    <property type="match status" value="1"/>
</dbReference>
<evidence type="ECO:0000256" key="2">
    <source>
        <dbReference type="ARBA" id="ARBA00022555"/>
    </source>
</evidence>
<evidence type="ECO:0000256" key="3">
    <source>
        <dbReference type="ARBA" id="ARBA00022679"/>
    </source>
</evidence>
<organism evidence="12 13">
    <name type="scientific">Desulfurobacterium pacificum</name>
    <dbReference type="NCBI Taxonomy" id="240166"/>
    <lineage>
        <taxon>Bacteria</taxon>
        <taxon>Pseudomonadati</taxon>
        <taxon>Aquificota</taxon>
        <taxon>Aquificia</taxon>
        <taxon>Desulfurobacteriales</taxon>
        <taxon>Desulfurobacteriaceae</taxon>
        <taxon>Desulfurobacterium</taxon>
    </lineage>
</organism>
<name>A0ABY1NIL2_9BACT</name>
<evidence type="ECO:0000259" key="10">
    <source>
        <dbReference type="Pfam" id="PF20258"/>
    </source>
</evidence>
<evidence type="ECO:0000256" key="9">
    <source>
        <dbReference type="ARBA" id="ARBA00051542"/>
    </source>
</evidence>
<dbReference type="Proteomes" id="UP001157911">
    <property type="component" value="Unassembled WGS sequence"/>
</dbReference>
<comment type="catalytic activity">
    <reaction evidence="9">
        <text>S-sulfanyl-L-cysteinyl-[protein] + uridine(34) in tRNA + AH2 + ATP = 2-thiouridine(34) in tRNA + L-cysteinyl-[protein] + A + AMP + diphosphate + H(+)</text>
        <dbReference type="Rhea" id="RHEA:47032"/>
        <dbReference type="Rhea" id="RHEA-COMP:10131"/>
        <dbReference type="Rhea" id="RHEA-COMP:11726"/>
        <dbReference type="Rhea" id="RHEA-COMP:11727"/>
        <dbReference type="Rhea" id="RHEA-COMP:11728"/>
        <dbReference type="ChEBI" id="CHEBI:13193"/>
        <dbReference type="ChEBI" id="CHEBI:15378"/>
        <dbReference type="ChEBI" id="CHEBI:17499"/>
        <dbReference type="ChEBI" id="CHEBI:29950"/>
        <dbReference type="ChEBI" id="CHEBI:30616"/>
        <dbReference type="ChEBI" id="CHEBI:33019"/>
        <dbReference type="ChEBI" id="CHEBI:61963"/>
        <dbReference type="ChEBI" id="CHEBI:65315"/>
        <dbReference type="ChEBI" id="CHEBI:87170"/>
        <dbReference type="ChEBI" id="CHEBI:456215"/>
        <dbReference type="EC" id="2.8.1.13"/>
    </reaction>
</comment>
<evidence type="ECO:0000313" key="12">
    <source>
        <dbReference type="EMBL" id="SMP10784.1"/>
    </source>
</evidence>
<dbReference type="Pfam" id="PF20258">
    <property type="entry name" value="tRNA_Me_trans_C"/>
    <property type="match status" value="1"/>
</dbReference>
<dbReference type="NCBIfam" id="NF001138">
    <property type="entry name" value="PRK00143.1"/>
    <property type="match status" value="1"/>
</dbReference>
<dbReference type="Pfam" id="PF20259">
    <property type="entry name" value="tRNA_Me_trans_M"/>
    <property type="match status" value="1"/>
</dbReference>
<dbReference type="InterPro" id="IPR023382">
    <property type="entry name" value="MnmA-like_central_sf"/>
</dbReference>
<keyword evidence="6" id="KW-0067">ATP-binding</keyword>
<dbReference type="Gene3D" id="2.40.30.10">
    <property type="entry name" value="Translation factors"/>
    <property type="match status" value="1"/>
</dbReference>
<dbReference type="InterPro" id="IPR046884">
    <property type="entry name" value="MnmA-like_central"/>
</dbReference>
<feature type="domain" description="tRNA-specific 2-thiouridylase MnmA-like C-terminal" evidence="10">
    <location>
        <begin position="264"/>
        <end position="340"/>
    </location>
</feature>
<dbReference type="InterPro" id="IPR046885">
    <property type="entry name" value="MnmA-like_C"/>
</dbReference>
<evidence type="ECO:0000256" key="1">
    <source>
        <dbReference type="ARBA" id="ARBA00011949"/>
    </source>
</evidence>
<dbReference type="InterPro" id="IPR004506">
    <property type="entry name" value="MnmA-like"/>
</dbReference>
<keyword evidence="5" id="KW-0547">Nucleotide-binding</keyword>
<dbReference type="NCBIfam" id="TIGR00420">
    <property type="entry name" value="trmU"/>
    <property type="match status" value="1"/>
</dbReference>
<keyword evidence="7" id="KW-0694">RNA-binding</keyword>
<evidence type="ECO:0000256" key="6">
    <source>
        <dbReference type="ARBA" id="ARBA00022840"/>
    </source>
</evidence>
<dbReference type="InterPro" id="IPR014729">
    <property type="entry name" value="Rossmann-like_a/b/a_fold"/>
</dbReference>
<dbReference type="SUPFAM" id="SSF52402">
    <property type="entry name" value="Adenine nucleotide alpha hydrolases-like"/>
    <property type="match status" value="1"/>
</dbReference>
<dbReference type="EMBL" id="FXUB01000002">
    <property type="protein sequence ID" value="SMP10784.1"/>
    <property type="molecule type" value="Genomic_DNA"/>
</dbReference>
<proteinExistence type="predicted"/>
<gene>
    <name evidence="12" type="ORF">SAMN06265339_0847</name>
</gene>
<dbReference type="PANTHER" id="PTHR11933">
    <property type="entry name" value="TRNA 5-METHYLAMINOMETHYL-2-THIOURIDYLATE -METHYLTRANSFERASE"/>
    <property type="match status" value="1"/>
</dbReference>
<dbReference type="EC" id="2.8.1.13" evidence="1"/>
<dbReference type="Pfam" id="PF03054">
    <property type="entry name" value="tRNA_Me_trans"/>
    <property type="match status" value="1"/>
</dbReference>
<keyword evidence="13" id="KW-1185">Reference proteome</keyword>
<keyword evidence="4" id="KW-0819">tRNA processing</keyword>
<reference evidence="12 13" key="1">
    <citation type="submission" date="2017-05" db="EMBL/GenBank/DDBJ databases">
        <authorList>
            <person name="Varghese N."/>
            <person name="Submissions S."/>
        </authorList>
    </citation>
    <scope>NUCLEOTIDE SEQUENCE [LARGE SCALE GENOMIC DNA]</scope>
    <source>
        <strain evidence="12 13">DSM 15522</strain>
    </source>
</reference>